<dbReference type="RefSeq" id="XP_003854894.1">
    <property type="nucleotide sequence ID" value="XM_003854846.1"/>
</dbReference>
<sequence>MDPSTESRIPELGDVNLALLVSLVAGEHCIFSTVVESVKNLQEEIRVSCERTFGIQPAVIECTSKTTVDEFNESLLVEVDDEFEDASERRDGTKLPTFEFDLSPPADRTPGRFESIGNTLDDRRIADIVIATGLDTAEESVQVQAFELLRSRRIFTRASMHLAPKDLLFVVILSRPTARLSRHLNDMFCMSHVHMDEDGLPYTDGVIQKHDAPTLQLKDLSYLRELAANVSLTAEMAQYLHNVVIFMRNSRYVKGGVTAAATRQFRVLSMALAPLHGLTYVPPSLVALAARKVYLHRLVLATSQNEKSLLWGSDPEAIEELLDVQLPTFLACLFFMGFVVTASSWSITFYESKADCKGKGDRERYTSYVGSKYNYWTLAGTKDRDSGDCQQTRDGGHNFEDCNSGPLDTHKLYFTVGSGTHCRFSWTAGFFMPSDLRGTMPGDEGKCWSMTSAIGRIPDEFYFQCGVIDDPYWNTAGGGGSS</sequence>
<dbReference type="OMA" id="HWHDPED"/>
<organism evidence="1 2">
    <name type="scientific">Zymoseptoria tritici (strain CBS 115943 / IPO323)</name>
    <name type="common">Speckled leaf blotch fungus</name>
    <name type="synonym">Septoria tritici</name>
    <dbReference type="NCBI Taxonomy" id="336722"/>
    <lineage>
        <taxon>Eukaryota</taxon>
        <taxon>Fungi</taxon>
        <taxon>Dikarya</taxon>
        <taxon>Ascomycota</taxon>
        <taxon>Pezizomycotina</taxon>
        <taxon>Dothideomycetes</taxon>
        <taxon>Dothideomycetidae</taxon>
        <taxon>Mycosphaerellales</taxon>
        <taxon>Mycosphaerellaceae</taxon>
        <taxon>Zymoseptoria</taxon>
    </lineage>
</organism>
<gene>
    <name evidence="1" type="ORF">MYCGRDRAFT_108003</name>
</gene>
<dbReference type="GeneID" id="13403556"/>
<dbReference type="PANTHER" id="PTHR11603">
    <property type="entry name" value="AAA FAMILY ATPASE"/>
    <property type="match status" value="1"/>
</dbReference>
<evidence type="ECO:0000313" key="2">
    <source>
        <dbReference type="Proteomes" id="UP000008062"/>
    </source>
</evidence>
<dbReference type="OrthoDB" id="444631at2759"/>
<accession>F9X4C2</accession>
<name>F9X4C2_ZYMTI</name>
<reference evidence="1 2" key="1">
    <citation type="journal article" date="2011" name="PLoS Genet.">
        <title>Finished genome of the fungal wheat pathogen Mycosphaerella graminicola reveals dispensome structure, chromosome plasticity, and stealth pathogenesis.</title>
        <authorList>
            <person name="Goodwin S.B."/>
            <person name="Ben M'barek S."/>
            <person name="Dhillon B."/>
            <person name="Wittenberg A.H.J."/>
            <person name="Crane C.F."/>
            <person name="Hane J.K."/>
            <person name="Foster A.J."/>
            <person name="Van der Lee T.A.J."/>
            <person name="Grimwood J."/>
            <person name="Aerts A."/>
            <person name="Antoniw J."/>
            <person name="Bailey A."/>
            <person name="Bluhm B."/>
            <person name="Bowler J."/>
            <person name="Bristow J."/>
            <person name="van der Burgt A."/>
            <person name="Canto-Canche B."/>
            <person name="Churchill A.C.L."/>
            <person name="Conde-Ferraez L."/>
            <person name="Cools H.J."/>
            <person name="Coutinho P.M."/>
            <person name="Csukai M."/>
            <person name="Dehal P."/>
            <person name="De Wit P."/>
            <person name="Donzelli B."/>
            <person name="van de Geest H.C."/>
            <person name="van Ham R.C.H.J."/>
            <person name="Hammond-Kosack K.E."/>
            <person name="Henrissat B."/>
            <person name="Kilian A."/>
            <person name="Kobayashi A.K."/>
            <person name="Koopmann E."/>
            <person name="Kourmpetis Y."/>
            <person name="Kuzniar A."/>
            <person name="Lindquist E."/>
            <person name="Lombard V."/>
            <person name="Maliepaard C."/>
            <person name="Martins N."/>
            <person name="Mehrabi R."/>
            <person name="Nap J.P.H."/>
            <person name="Ponomarenko A."/>
            <person name="Rudd J.J."/>
            <person name="Salamov A."/>
            <person name="Schmutz J."/>
            <person name="Schouten H.J."/>
            <person name="Shapiro H."/>
            <person name="Stergiopoulos I."/>
            <person name="Torriani S.F.F."/>
            <person name="Tu H."/>
            <person name="de Vries R.P."/>
            <person name="Waalwijk C."/>
            <person name="Ware S.B."/>
            <person name="Wiebenga A."/>
            <person name="Zwiers L.-H."/>
            <person name="Oliver R.P."/>
            <person name="Grigoriev I.V."/>
            <person name="Kema G.H.J."/>
        </authorList>
    </citation>
    <scope>NUCLEOTIDE SEQUENCE [LARGE SCALE GENOMIC DNA]</scope>
    <source>
        <strain evidence="2">CBS 115943 / IPO323</strain>
    </source>
</reference>
<evidence type="ECO:0008006" key="3">
    <source>
        <dbReference type="Google" id="ProtNLM"/>
    </source>
</evidence>
<dbReference type="InParanoid" id="F9X4C2"/>
<dbReference type="InterPro" id="IPR052041">
    <property type="entry name" value="Nucleic_acid_metab_PIN/TRAM"/>
</dbReference>
<dbReference type="KEGG" id="ztr:MYCGRDRAFT_108003"/>
<dbReference type="HOGENOM" id="CLU_566457_0_0_1"/>
<keyword evidence="2" id="KW-1185">Reference proteome</keyword>
<dbReference type="eggNOG" id="ENOG502QQMN">
    <property type="taxonomic scope" value="Eukaryota"/>
</dbReference>
<dbReference type="EMBL" id="CM001197">
    <property type="protein sequence ID" value="EGP89870.1"/>
    <property type="molecule type" value="Genomic_DNA"/>
</dbReference>
<dbReference type="Gene3D" id="1.10.8.80">
    <property type="entry name" value="Magnesium chelatase subunit I, C-Terminal domain"/>
    <property type="match status" value="1"/>
</dbReference>
<dbReference type="AlphaFoldDB" id="F9X4C2"/>
<dbReference type="Proteomes" id="UP000008062">
    <property type="component" value="Chromosome 2"/>
</dbReference>
<proteinExistence type="predicted"/>
<dbReference type="PANTHER" id="PTHR11603:SF132">
    <property type="entry name" value="C2H2-TYPE DOMAIN-CONTAINING PROTEIN"/>
    <property type="match status" value="1"/>
</dbReference>
<evidence type="ECO:0000313" key="1">
    <source>
        <dbReference type="EMBL" id="EGP89870.1"/>
    </source>
</evidence>
<protein>
    <recommendedName>
        <fullName evidence="3">Magnesium chelatase</fullName>
    </recommendedName>
</protein>